<dbReference type="Gene3D" id="6.10.250.3150">
    <property type="match status" value="1"/>
</dbReference>
<protein>
    <submittedName>
        <fullName evidence="3">Uncharacterized protein</fullName>
    </submittedName>
</protein>
<evidence type="ECO:0000256" key="2">
    <source>
        <dbReference type="SAM" id="Phobius"/>
    </source>
</evidence>
<dbReference type="AlphaFoldDB" id="A0A0U2W1F1"/>
<keyword evidence="1" id="KW-0175">Coiled coil</keyword>
<feature type="coiled-coil region" evidence="1">
    <location>
        <begin position="160"/>
        <end position="205"/>
    </location>
</feature>
<keyword evidence="2" id="KW-0472">Membrane</keyword>
<evidence type="ECO:0000256" key="1">
    <source>
        <dbReference type="SAM" id="Coils"/>
    </source>
</evidence>
<proteinExistence type="predicted"/>
<sequence>MTSPLRQLRRAITGFILVGWCVLGLGFPIAKAETIQENKELLQKGLTIYEIDQELMRITEQEAKLQEELKTAEEQLKLAEASSAEARAHAAKVIRAYYMGDRDSLWALLFTIRSFSEALASLDYLQMILKNDQQALRRHTETWRQLTEVKDRLTKAQTGLRQTKSNYQEQRTRLAALQQEVDDTLAENKETAVQLQQQMLELNRLWHDKGVPMLRTYFQALGDALEQLPELVTSGSGSGNNLIMNGFNYTFQMSDRELNDYLRQKHELFTDMTFRFAPDKMTAAGSRDGISVQMSGSYELASRDDRRNGAFLRFRITELQFNGYMLPSTTIDALEKDFDLGLYPQNIASFLQVTGVKIEEGKLSIMLKLAL</sequence>
<dbReference type="EMBL" id="CP013652">
    <property type="protein sequence ID" value="ALS21349.1"/>
    <property type="molecule type" value="Genomic_DNA"/>
</dbReference>
<keyword evidence="2" id="KW-0812">Transmembrane</keyword>
<evidence type="ECO:0000313" key="3">
    <source>
        <dbReference type="EMBL" id="ALS21349.1"/>
    </source>
</evidence>
<dbReference type="STRING" id="162209.IJ22_09670"/>
<accession>A0A0U2W1F1</accession>
<dbReference type="RefSeq" id="WP_062407622.1">
    <property type="nucleotide sequence ID" value="NZ_CP013652.1"/>
</dbReference>
<dbReference type="KEGG" id="pnp:IJ22_09670"/>
<keyword evidence="4" id="KW-1185">Reference proteome</keyword>
<keyword evidence="2" id="KW-1133">Transmembrane helix</keyword>
<evidence type="ECO:0000313" key="4">
    <source>
        <dbReference type="Proteomes" id="UP000061660"/>
    </source>
</evidence>
<reference evidence="3 4" key="2">
    <citation type="journal article" date="2016" name="Genome Announc.">
        <title>Complete Genome Sequences of Two Interactive Moderate Thermophiles, Paenibacillus napthalenovorans 32O-Y and Paenibacillus sp. 32O-W.</title>
        <authorList>
            <person name="Butler R.R.III."/>
            <person name="Wang J."/>
            <person name="Stark B.C."/>
            <person name="Pombert J.F."/>
        </authorList>
    </citation>
    <scope>NUCLEOTIDE SEQUENCE [LARGE SCALE GENOMIC DNA]</scope>
    <source>
        <strain evidence="3 4">32O-Y</strain>
    </source>
</reference>
<gene>
    <name evidence="3" type="ORF">IJ22_09670</name>
</gene>
<feature type="transmembrane region" description="Helical" evidence="2">
    <location>
        <begin position="12"/>
        <end position="30"/>
    </location>
</feature>
<dbReference type="PATRIC" id="fig|162209.4.peg.1029"/>
<name>A0A0U2W1F1_9BACL</name>
<dbReference type="OrthoDB" id="2657928at2"/>
<feature type="coiled-coil region" evidence="1">
    <location>
        <begin position="48"/>
        <end position="89"/>
    </location>
</feature>
<organism evidence="3 4">
    <name type="scientific">Paenibacillus naphthalenovorans</name>
    <dbReference type="NCBI Taxonomy" id="162209"/>
    <lineage>
        <taxon>Bacteria</taxon>
        <taxon>Bacillati</taxon>
        <taxon>Bacillota</taxon>
        <taxon>Bacilli</taxon>
        <taxon>Bacillales</taxon>
        <taxon>Paenibacillaceae</taxon>
        <taxon>Paenibacillus</taxon>
    </lineage>
</organism>
<dbReference type="Proteomes" id="UP000061660">
    <property type="component" value="Chromosome"/>
</dbReference>
<reference evidence="4" key="1">
    <citation type="submission" date="2015-12" db="EMBL/GenBank/DDBJ databases">
        <title>Complete genome sequences of two moderately thermophilic Paenibacillus species.</title>
        <authorList>
            <person name="Butler R.III."/>
            <person name="Wang J."/>
            <person name="Stark B.C."/>
            <person name="Pombert J.-F."/>
        </authorList>
    </citation>
    <scope>NUCLEOTIDE SEQUENCE [LARGE SCALE GENOMIC DNA]</scope>
    <source>
        <strain evidence="4">32O-Y</strain>
    </source>
</reference>